<evidence type="ECO:0000313" key="3">
    <source>
        <dbReference type="EnsemblMetazoa" id="AMAM008286-PA"/>
    </source>
</evidence>
<dbReference type="InterPro" id="IPR047144">
    <property type="entry name" value="BCOR-like"/>
</dbReference>
<comment type="similarity">
    <text evidence="1">Belongs to the BCOR family.</text>
</comment>
<dbReference type="GO" id="GO:0003714">
    <property type="term" value="F:transcription corepressor activity"/>
    <property type="evidence" value="ECO:0007669"/>
    <property type="project" value="TreeGrafter"/>
</dbReference>
<dbReference type="GO" id="GO:0000122">
    <property type="term" value="P:negative regulation of transcription by RNA polymerase II"/>
    <property type="evidence" value="ECO:0007669"/>
    <property type="project" value="TreeGrafter"/>
</dbReference>
<dbReference type="PANTHER" id="PTHR24117:SF9">
    <property type="entry name" value="BCL-6 COREPRESSOR PCGF1 BINDING DOMAIN-CONTAINING PROTEIN"/>
    <property type="match status" value="1"/>
</dbReference>
<dbReference type="EnsemblMetazoa" id="AMAM008286-RA">
    <property type="protein sequence ID" value="AMAM008286-PA"/>
    <property type="gene ID" value="AMAM008286"/>
</dbReference>
<feature type="compositionally biased region" description="Polar residues" evidence="2">
    <location>
        <begin position="105"/>
        <end position="117"/>
    </location>
</feature>
<reference evidence="3" key="2">
    <citation type="submission" date="2020-05" db="UniProtKB">
        <authorList>
            <consortium name="EnsemblMetazoa"/>
        </authorList>
    </citation>
    <scope>IDENTIFICATION</scope>
    <source>
        <strain evidence="3">maculatus3</strain>
    </source>
</reference>
<organism evidence="3 4">
    <name type="scientific">Anopheles maculatus</name>
    <dbReference type="NCBI Taxonomy" id="74869"/>
    <lineage>
        <taxon>Eukaryota</taxon>
        <taxon>Metazoa</taxon>
        <taxon>Ecdysozoa</taxon>
        <taxon>Arthropoda</taxon>
        <taxon>Hexapoda</taxon>
        <taxon>Insecta</taxon>
        <taxon>Pterygota</taxon>
        <taxon>Neoptera</taxon>
        <taxon>Endopterygota</taxon>
        <taxon>Diptera</taxon>
        <taxon>Nematocera</taxon>
        <taxon>Culicoidea</taxon>
        <taxon>Culicidae</taxon>
        <taxon>Anophelinae</taxon>
        <taxon>Anopheles</taxon>
        <taxon>Anopheles maculatus group</taxon>
    </lineage>
</organism>
<dbReference type="AlphaFoldDB" id="A0A182SK01"/>
<name>A0A182SK01_9DIPT</name>
<dbReference type="PANTHER" id="PTHR24117">
    <property type="entry name" value="AGAP007537-PB"/>
    <property type="match status" value="1"/>
</dbReference>
<dbReference type="VEuPathDB" id="VectorBase:AMAM008286"/>
<feature type="compositionally biased region" description="Basic and acidic residues" evidence="2">
    <location>
        <begin position="118"/>
        <end position="136"/>
    </location>
</feature>
<keyword evidence="4" id="KW-1185">Reference proteome</keyword>
<feature type="compositionally biased region" description="Low complexity" evidence="2">
    <location>
        <begin position="21"/>
        <end position="44"/>
    </location>
</feature>
<evidence type="ECO:0000256" key="1">
    <source>
        <dbReference type="ARBA" id="ARBA00034703"/>
    </source>
</evidence>
<accession>A0A182SK01</accession>
<reference evidence="4" key="1">
    <citation type="submission" date="2013-09" db="EMBL/GenBank/DDBJ databases">
        <title>The Genome Sequence of Anopheles maculatus species B.</title>
        <authorList>
            <consortium name="The Broad Institute Genomics Platform"/>
            <person name="Neafsey D.E."/>
            <person name="Besansky N."/>
            <person name="Howell P."/>
            <person name="Walton C."/>
            <person name="Young S.K."/>
            <person name="Zeng Q."/>
            <person name="Gargeya S."/>
            <person name="Fitzgerald M."/>
            <person name="Haas B."/>
            <person name="Abouelleil A."/>
            <person name="Allen A.W."/>
            <person name="Alvarado L."/>
            <person name="Arachchi H.M."/>
            <person name="Berlin A.M."/>
            <person name="Chapman S.B."/>
            <person name="Gainer-Dewar J."/>
            <person name="Goldberg J."/>
            <person name="Griggs A."/>
            <person name="Gujja S."/>
            <person name="Hansen M."/>
            <person name="Howarth C."/>
            <person name="Imamovic A."/>
            <person name="Ireland A."/>
            <person name="Larimer J."/>
            <person name="McCowan C."/>
            <person name="Murphy C."/>
            <person name="Pearson M."/>
            <person name="Poon T.W."/>
            <person name="Priest M."/>
            <person name="Roberts A."/>
            <person name="Saif S."/>
            <person name="Shea T."/>
            <person name="Sisk P."/>
            <person name="Sykes S."/>
            <person name="Wortman J."/>
            <person name="Nusbaum C."/>
            <person name="Birren B."/>
        </authorList>
    </citation>
    <scope>NUCLEOTIDE SEQUENCE [LARGE SCALE GENOMIC DNA]</scope>
    <source>
        <strain evidence="4">maculatus3</strain>
    </source>
</reference>
<feature type="region of interest" description="Disordered" evidence="2">
    <location>
        <begin position="1"/>
        <end position="48"/>
    </location>
</feature>
<dbReference type="Proteomes" id="UP000075901">
    <property type="component" value="Unassembled WGS sequence"/>
</dbReference>
<dbReference type="InterPro" id="IPR038227">
    <property type="entry name" value="PUFD_som_sf"/>
</dbReference>
<protein>
    <submittedName>
        <fullName evidence="3">Uncharacterized protein</fullName>
    </submittedName>
</protein>
<feature type="region of interest" description="Disordered" evidence="2">
    <location>
        <begin position="66"/>
        <end position="141"/>
    </location>
</feature>
<evidence type="ECO:0000313" key="4">
    <source>
        <dbReference type="Proteomes" id="UP000075901"/>
    </source>
</evidence>
<sequence length="248" mass="27435">PEESGCNIFSDIPGFDGTGGLSSLNTSGTSSNSSSGAISSSASSKRCDSNSNIMHYEVGESIANAGTCDSSRKRNGITNENLPVGLRNGKIKRSLPKQLEERPPNGTSVPRSTTKLSNGEDRTHAEQQDLDMHDAGSDDGEDGEIIFEYEEAERPLPPLYILKDEYNERWMLMSDLCSFLKFKSKEAVLRQRELIREMKIEEFLTRANCLQLLCAGEKLNIHASKVVLVKYNDSVKNLLQVQSFITHI</sequence>
<dbReference type="GO" id="GO:0005634">
    <property type="term" value="C:nucleus"/>
    <property type="evidence" value="ECO:0007669"/>
    <property type="project" value="TreeGrafter"/>
</dbReference>
<dbReference type="Gene3D" id="3.10.260.40">
    <property type="entry name" value="BCL-6 corepressor, PCGF1 binding domain"/>
    <property type="match status" value="1"/>
</dbReference>
<evidence type="ECO:0000256" key="2">
    <source>
        <dbReference type="SAM" id="MobiDB-lite"/>
    </source>
</evidence>
<proteinExistence type="inferred from homology"/>